<feature type="domain" description="Band 7" evidence="7">
    <location>
        <begin position="21"/>
        <end position="214"/>
    </location>
</feature>
<sequence>MSLTRTLAILIALLAAALILLSAFTVNETEQAIVTQFGRPVREPITDPGLHFKVPFIQQVTRIDKRYLAWDGPMVEMSTKDKTYIQVDTFARWRITDPMRYYLRLRDERSAQSRLEDILGSETRTAIARHELIEVVRTDKTRRPMQDESVTGALSAVGGLGVLRPIRYGRLEIEKGIFNAAAPKLAEFGIELLDIRLKRINYNPGVLERIHQRMISERLQIAQRFRSEGEGEAARISGNKDRDINEIESAAYKRVQEIRGEADAKATEIYARAYTQRPEAADFYRFLKSLETYRKVIKGESTVVLSTNSDLFALLKRIEQKGGRDR</sequence>
<keyword evidence="3" id="KW-0812">Transmembrane</keyword>
<keyword evidence="5" id="KW-0472">Membrane</keyword>
<dbReference type="InterPro" id="IPR001107">
    <property type="entry name" value="Band_7"/>
</dbReference>
<dbReference type="PANTHER" id="PTHR42911:SF1">
    <property type="entry name" value="MODULATOR OF FTSH PROTEASE HFLC"/>
    <property type="match status" value="1"/>
</dbReference>
<dbReference type="SUPFAM" id="SSF117892">
    <property type="entry name" value="Band 7/SPFH domain"/>
    <property type="match status" value="1"/>
</dbReference>
<evidence type="ECO:0000256" key="6">
    <source>
        <dbReference type="PIRNR" id="PIRNR005651"/>
    </source>
</evidence>
<dbReference type="CDD" id="cd03405">
    <property type="entry name" value="SPFH_HflC"/>
    <property type="match status" value="1"/>
</dbReference>
<dbReference type="GO" id="GO:0016020">
    <property type="term" value="C:membrane"/>
    <property type="evidence" value="ECO:0007669"/>
    <property type="project" value="UniProtKB-SubCell"/>
</dbReference>
<accession>A0A250KX06</accession>
<dbReference type="EMBL" id="AP017928">
    <property type="protein sequence ID" value="BBA35491.1"/>
    <property type="molecule type" value="Genomic_DNA"/>
</dbReference>
<dbReference type="Pfam" id="PF01145">
    <property type="entry name" value="Band_7"/>
    <property type="match status" value="1"/>
</dbReference>
<dbReference type="RefSeq" id="WP_119630783.1">
    <property type="nucleotide sequence ID" value="NZ_AP017928.1"/>
</dbReference>
<dbReference type="KEGG" id="mmai:sS8_3554"/>
<organism evidence="8 9">
    <name type="scientific">Methylocaldum marinum</name>
    <dbReference type="NCBI Taxonomy" id="1432792"/>
    <lineage>
        <taxon>Bacteria</taxon>
        <taxon>Pseudomonadati</taxon>
        <taxon>Pseudomonadota</taxon>
        <taxon>Gammaproteobacteria</taxon>
        <taxon>Methylococcales</taxon>
        <taxon>Methylococcaceae</taxon>
        <taxon>Methylocaldum</taxon>
    </lineage>
</organism>
<dbReference type="InterPro" id="IPR036013">
    <property type="entry name" value="Band_7/SPFH_dom_sf"/>
</dbReference>
<dbReference type="PIRSF" id="PIRSF005651">
    <property type="entry name" value="HflC"/>
    <property type="match status" value="1"/>
</dbReference>
<comment type="subcellular location">
    <subcellularLocation>
        <location evidence="1">Membrane</location>
        <topology evidence="1">Single-pass membrane protein</topology>
    </subcellularLocation>
</comment>
<evidence type="ECO:0000256" key="3">
    <source>
        <dbReference type="ARBA" id="ARBA00022692"/>
    </source>
</evidence>
<dbReference type="SMART" id="SM00244">
    <property type="entry name" value="PHB"/>
    <property type="match status" value="1"/>
</dbReference>
<protein>
    <recommendedName>
        <fullName evidence="6">Protein HflC</fullName>
    </recommendedName>
</protein>
<dbReference type="Proteomes" id="UP000266313">
    <property type="component" value="Chromosome"/>
</dbReference>
<comment type="function">
    <text evidence="6">HflC and HflK could regulate a protease.</text>
</comment>
<dbReference type="NCBIfam" id="TIGR01932">
    <property type="entry name" value="hflC"/>
    <property type="match status" value="1"/>
</dbReference>
<comment type="similarity">
    <text evidence="2 6">Belongs to the band 7/mec-2 family. HflC subfamily.</text>
</comment>
<dbReference type="InterPro" id="IPR010200">
    <property type="entry name" value="HflC"/>
</dbReference>
<keyword evidence="4" id="KW-1133">Transmembrane helix</keyword>
<proteinExistence type="inferred from homology"/>
<evidence type="ECO:0000259" key="7">
    <source>
        <dbReference type="SMART" id="SM00244"/>
    </source>
</evidence>
<keyword evidence="9" id="KW-1185">Reference proteome</keyword>
<name>A0A250KX06_9GAMM</name>
<dbReference type="Gene3D" id="3.30.479.30">
    <property type="entry name" value="Band 7 domain"/>
    <property type="match status" value="1"/>
</dbReference>
<reference evidence="8 9" key="1">
    <citation type="submission" date="2016-12" db="EMBL/GenBank/DDBJ databases">
        <title>Genome sequencing of Methylocaldum marinum.</title>
        <authorList>
            <person name="Takeuchi M."/>
            <person name="Kamagata Y."/>
            <person name="Hiraoka S."/>
            <person name="Oshima K."/>
            <person name="Hattori M."/>
            <person name="Iwasaki W."/>
        </authorList>
    </citation>
    <scope>NUCLEOTIDE SEQUENCE [LARGE SCALE GENOMIC DNA]</scope>
    <source>
        <strain evidence="8 9">S8</strain>
    </source>
</reference>
<dbReference type="AlphaFoldDB" id="A0A250KX06"/>
<evidence type="ECO:0000256" key="2">
    <source>
        <dbReference type="ARBA" id="ARBA00007862"/>
    </source>
</evidence>
<dbReference type="OrthoDB" id="9812991at2"/>
<evidence type="ECO:0000313" key="9">
    <source>
        <dbReference type="Proteomes" id="UP000266313"/>
    </source>
</evidence>
<evidence type="ECO:0000256" key="4">
    <source>
        <dbReference type="ARBA" id="ARBA00022989"/>
    </source>
</evidence>
<gene>
    <name evidence="8" type="ORF">sS8_3554</name>
</gene>
<evidence type="ECO:0000256" key="5">
    <source>
        <dbReference type="ARBA" id="ARBA00023136"/>
    </source>
</evidence>
<dbReference type="PANTHER" id="PTHR42911">
    <property type="entry name" value="MODULATOR OF FTSH PROTEASE HFLC"/>
    <property type="match status" value="1"/>
</dbReference>
<evidence type="ECO:0000313" key="8">
    <source>
        <dbReference type="EMBL" id="BBA35491.1"/>
    </source>
</evidence>
<evidence type="ECO:0000256" key="1">
    <source>
        <dbReference type="ARBA" id="ARBA00004167"/>
    </source>
</evidence>